<protein>
    <submittedName>
        <fullName evidence="2">Uncharacterized protein</fullName>
    </submittedName>
</protein>
<accession>A0ABD1DF03</accession>
<evidence type="ECO:0000256" key="1">
    <source>
        <dbReference type="SAM" id="SignalP"/>
    </source>
</evidence>
<evidence type="ECO:0000313" key="3">
    <source>
        <dbReference type="Proteomes" id="UP001562425"/>
    </source>
</evidence>
<sequence length="151" mass="17275">MNLISILFAVLLPVTLAQEVPSGCVTIENRFFFGYMVKGLEDDNHNVAFSATPEQWYIRKGLGVFKITHVATREELFESDEELSFSPGHPAYLRQRQLGVPDALWEIEPGSNADYFVCSGKEYEWQFNKVECEDKSFNEYEDTGYEIVNGD</sequence>
<dbReference type="AlphaFoldDB" id="A0ABD1DF03"/>
<dbReference type="EMBL" id="JBEHCU010006109">
    <property type="protein sequence ID" value="KAL1397865.1"/>
    <property type="molecule type" value="Genomic_DNA"/>
</dbReference>
<evidence type="ECO:0000313" key="2">
    <source>
        <dbReference type="EMBL" id="KAL1397865.1"/>
    </source>
</evidence>
<feature type="signal peptide" evidence="1">
    <location>
        <begin position="1"/>
        <end position="17"/>
    </location>
</feature>
<organism evidence="2 3">
    <name type="scientific">Culex pipiens pipiens</name>
    <name type="common">Northern house mosquito</name>
    <dbReference type="NCBI Taxonomy" id="38569"/>
    <lineage>
        <taxon>Eukaryota</taxon>
        <taxon>Metazoa</taxon>
        <taxon>Ecdysozoa</taxon>
        <taxon>Arthropoda</taxon>
        <taxon>Hexapoda</taxon>
        <taxon>Insecta</taxon>
        <taxon>Pterygota</taxon>
        <taxon>Neoptera</taxon>
        <taxon>Endopterygota</taxon>
        <taxon>Diptera</taxon>
        <taxon>Nematocera</taxon>
        <taxon>Culicoidea</taxon>
        <taxon>Culicidae</taxon>
        <taxon>Culicinae</taxon>
        <taxon>Culicini</taxon>
        <taxon>Culex</taxon>
        <taxon>Culex</taxon>
    </lineage>
</organism>
<dbReference type="Proteomes" id="UP001562425">
    <property type="component" value="Unassembled WGS sequence"/>
</dbReference>
<name>A0ABD1DF03_CULPP</name>
<reference evidence="2 3" key="1">
    <citation type="submission" date="2024-05" db="EMBL/GenBank/DDBJ databases">
        <title>Culex pipiens pipiens assembly and annotation.</title>
        <authorList>
            <person name="Alout H."/>
            <person name="Durand T."/>
        </authorList>
    </citation>
    <scope>NUCLEOTIDE SEQUENCE [LARGE SCALE GENOMIC DNA]</scope>
    <source>
        <strain evidence="2">HA-2024</strain>
        <tissue evidence="2">Whole body</tissue>
    </source>
</reference>
<proteinExistence type="predicted"/>
<comment type="caution">
    <text evidence="2">The sequence shown here is derived from an EMBL/GenBank/DDBJ whole genome shotgun (WGS) entry which is preliminary data.</text>
</comment>
<gene>
    <name evidence="2" type="ORF">pipiens_002465</name>
</gene>
<keyword evidence="1" id="KW-0732">Signal</keyword>
<keyword evidence="3" id="KW-1185">Reference proteome</keyword>
<feature type="chain" id="PRO_5044777768" evidence="1">
    <location>
        <begin position="18"/>
        <end position="151"/>
    </location>
</feature>